<dbReference type="Gene3D" id="3.40.630.30">
    <property type="match status" value="1"/>
</dbReference>
<name>A0A480AUT4_9BURK</name>
<evidence type="ECO:0000313" key="5">
    <source>
        <dbReference type="Proteomes" id="UP000301751"/>
    </source>
</evidence>
<dbReference type="AlphaFoldDB" id="A0A480AUT4"/>
<accession>A0A480AUT4</accession>
<dbReference type="InterPro" id="IPR016181">
    <property type="entry name" value="Acyl_CoA_acyltransferase"/>
</dbReference>
<dbReference type="Pfam" id="PF00583">
    <property type="entry name" value="Acetyltransf_1"/>
    <property type="match status" value="1"/>
</dbReference>
<gene>
    <name evidence="4" type="ORF">AQPW35_43850</name>
</gene>
<keyword evidence="2" id="KW-0012">Acyltransferase</keyword>
<sequence length="182" mass="20190">MTDAPLQHSLRPATADDALCLGVLAMQVFLDTYATDGIRPEIAREALGSYAPATYQRLLQAPEVAILVAERQGHLLGFAQLTLGARHPLVDSTAPAELDRLYVQEPFTGHGLGRALLHAAERESARRGASLLWLTPWVHNARARHFYAREGYADIGTTWFEFEGERHENRLLTRPLTPANAR</sequence>
<dbReference type="PANTHER" id="PTHR43877">
    <property type="entry name" value="AMINOALKYLPHOSPHONATE N-ACETYLTRANSFERASE-RELATED-RELATED"/>
    <property type="match status" value="1"/>
</dbReference>
<evidence type="ECO:0000259" key="3">
    <source>
        <dbReference type="PROSITE" id="PS51186"/>
    </source>
</evidence>
<feature type="domain" description="N-acetyltransferase" evidence="3">
    <location>
        <begin position="26"/>
        <end position="177"/>
    </location>
</feature>
<protein>
    <submittedName>
        <fullName evidence="4">N-acetyltransferase</fullName>
    </submittedName>
</protein>
<evidence type="ECO:0000256" key="2">
    <source>
        <dbReference type="ARBA" id="ARBA00023315"/>
    </source>
</evidence>
<organism evidence="4 5">
    <name type="scientific">Pseudaquabacterium pictum</name>
    <dbReference type="NCBI Taxonomy" id="2315236"/>
    <lineage>
        <taxon>Bacteria</taxon>
        <taxon>Pseudomonadati</taxon>
        <taxon>Pseudomonadota</taxon>
        <taxon>Betaproteobacteria</taxon>
        <taxon>Burkholderiales</taxon>
        <taxon>Sphaerotilaceae</taxon>
        <taxon>Pseudaquabacterium</taxon>
    </lineage>
</organism>
<dbReference type="RefSeq" id="WP_137735016.1">
    <property type="nucleotide sequence ID" value="NZ_BJCL01000015.1"/>
</dbReference>
<evidence type="ECO:0000313" key="4">
    <source>
        <dbReference type="EMBL" id="GCL65304.1"/>
    </source>
</evidence>
<keyword evidence="5" id="KW-1185">Reference proteome</keyword>
<proteinExistence type="predicted"/>
<dbReference type="EMBL" id="BJCL01000015">
    <property type="protein sequence ID" value="GCL65304.1"/>
    <property type="molecule type" value="Genomic_DNA"/>
</dbReference>
<reference evidence="5" key="1">
    <citation type="submission" date="2019-03" db="EMBL/GenBank/DDBJ databases">
        <title>Aquabacterium pictum sp.nov., the first bacteriochlorophyll a-containing freshwater bacterium in the genus Aquabacterium of the class Betaproteobacteria.</title>
        <authorList>
            <person name="Hirose S."/>
            <person name="Tank M."/>
            <person name="Hara E."/>
            <person name="Tamaki H."/>
            <person name="Takaichi S."/>
            <person name="Haruta S."/>
            <person name="Hanada S."/>
        </authorList>
    </citation>
    <scope>NUCLEOTIDE SEQUENCE [LARGE SCALE GENOMIC DNA]</scope>
    <source>
        <strain evidence="5">W35</strain>
    </source>
</reference>
<dbReference type="CDD" id="cd04301">
    <property type="entry name" value="NAT_SF"/>
    <property type="match status" value="1"/>
</dbReference>
<dbReference type="Proteomes" id="UP000301751">
    <property type="component" value="Unassembled WGS sequence"/>
</dbReference>
<dbReference type="InterPro" id="IPR050832">
    <property type="entry name" value="Bact_Acetyltransf"/>
</dbReference>
<dbReference type="PROSITE" id="PS51186">
    <property type="entry name" value="GNAT"/>
    <property type="match status" value="1"/>
</dbReference>
<dbReference type="InterPro" id="IPR000182">
    <property type="entry name" value="GNAT_dom"/>
</dbReference>
<dbReference type="SUPFAM" id="SSF55729">
    <property type="entry name" value="Acyl-CoA N-acyltransferases (Nat)"/>
    <property type="match status" value="1"/>
</dbReference>
<keyword evidence="1 4" id="KW-0808">Transferase</keyword>
<dbReference type="GO" id="GO:0016747">
    <property type="term" value="F:acyltransferase activity, transferring groups other than amino-acyl groups"/>
    <property type="evidence" value="ECO:0007669"/>
    <property type="project" value="InterPro"/>
</dbReference>
<dbReference type="OrthoDB" id="143110at2"/>
<comment type="caution">
    <text evidence="4">The sequence shown here is derived from an EMBL/GenBank/DDBJ whole genome shotgun (WGS) entry which is preliminary data.</text>
</comment>
<evidence type="ECO:0000256" key="1">
    <source>
        <dbReference type="ARBA" id="ARBA00022679"/>
    </source>
</evidence>